<dbReference type="Proteomes" id="UP001516023">
    <property type="component" value="Unassembled WGS sequence"/>
</dbReference>
<dbReference type="PROSITE" id="PS50231">
    <property type="entry name" value="RICIN_B_LECTIN"/>
    <property type="match status" value="1"/>
</dbReference>
<evidence type="ECO:0000256" key="2">
    <source>
        <dbReference type="SAM" id="SignalP"/>
    </source>
</evidence>
<evidence type="ECO:0000256" key="1">
    <source>
        <dbReference type="SAM" id="MobiDB-lite"/>
    </source>
</evidence>
<keyword evidence="5" id="KW-1185">Reference proteome</keyword>
<feature type="region of interest" description="Disordered" evidence="1">
    <location>
        <begin position="177"/>
        <end position="198"/>
    </location>
</feature>
<name>A0ABD3QKY3_9STRA</name>
<dbReference type="Gene3D" id="2.80.10.50">
    <property type="match status" value="2"/>
</dbReference>
<dbReference type="SMART" id="SM00458">
    <property type="entry name" value="RICIN"/>
    <property type="match status" value="1"/>
</dbReference>
<dbReference type="EMBL" id="JABMIG020000031">
    <property type="protein sequence ID" value="KAL3800639.1"/>
    <property type="molecule type" value="Genomic_DNA"/>
</dbReference>
<dbReference type="AlphaFoldDB" id="A0ABD3QKY3"/>
<feature type="domain" description="Ricin B lectin" evidence="3">
    <location>
        <begin position="41"/>
        <end position="173"/>
    </location>
</feature>
<reference evidence="4 5" key="1">
    <citation type="journal article" date="2020" name="G3 (Bethesda)">
        <title>Improved Reference Genome for Cyclotella cryptica CCMP332, a Model for Cell Wall Morphogenesis, Salinity Adaptation, and Lipid Production in Diatoms (Bacillariophyta).</title>
        <authorList>
            <person name="Roberts W.R."/>
            <person name="Downey K.M."/>
            <person name="Ruck E.C."/>
            <person name="Traller J.C."/>
            <person name="Alverson A.J."/>
        </authorList>
    </citation>
    <scope>NUCLEOTIDE SEQUENCE [LARGE SCALE GENOMIC DNA]</scope>
    <source>
        <strain evidence="4 5">CCMP332</strain>
    </source>
</reference>
<dbReference type="Pfam" id="PF00652">
    <property type="entry name" value="Ricin_B_lectin"/>
    <property type="match status" value="1"/>
</dbReference>
<dbReference type="SUPFAM" id="SSF50370">
    <property type="entry name" value="Ricin B-like lectins"/>
    <property type="match status" value="1"/>
</dbReference>
<feature type="compositionally biased region" description="Polar residues" evidence="1">
    <location>
        <begin position="177"/>
        <end position="190"/>
    </location>
</feature>
<comment type="caution">
    <text evidence="4">The sequence shown here is derived from an EMBL/GenBank/DDBJ whole genome shotgun (WGS) entry which is preliminary data.</text>
</comment>
<evidence type="ECO:0000313" key="5">
    <source>
        <dbReference type="Proteomes" id="UP001516023"/>
    </source>
</evidence>
<sequence>MKIKHSWNILLVALGRPTASLLERVDEGYIARKALVTESASQNFFIINPASGHLLTINDTVCDSGTPLIIDLNQTDAWQKWVINQDNTIESLHCPGMVVDIQGSGCPNGAMIVIAPKVDSLDRQVWTRREDGVIWNANCNTQALDINTGVATPGQGIILWGIHGGLNQRWELILEETSQPTAMPTPSPSRRSAKGMKSKYIKENVFDSK</sequence>
<proteinExistence type="predicted"/>
<organism evidence="4 5">
    <name type="scientific">Cyclotella cryptica</name>
    <dbReference type="NCBI Taxonomy" id="29204"/>
    <lineage>
        <taxon>Eukaryota</taxon>
        <taxon>Sar</taxon>
        <taxon>Stramenopiles</taxon>
        <taxon>Ochrophyta</taxon>
        <taxon>Bacillariophyta</taxon>
        <taxon>Coscinodiscophyceae</taxon>
        <taxon>Thalassiosirophycidae</taxon>
        <taxon>Stephanodiscales</taxon>
        <taxon>Stephanodiscaceae</taxon>
        <taxon>Cyclotella</taxon>
    </lineage>
</organism>
<keyword evidence="2" id="KW-0732">Signal</keyword>
<feature type="signal peptide" evidence="2">
    <location>
        <begin position="1"/>
        <end position="20"/>
    </location>
</feature>
<feature type="chain" id="PRO_5044846240" description="Ricin B lectin domain-containing protein" evidence="2">
    <location>
        <begin position="21"/>
        <end position="209"/>
    </location>
</feature>
<dbReference type="InterPro" id="IPR035992">
    <property type="entry name" value="Ricin_B-like_lectins"/>
</dbReference>
<gene>
    <name evidence="4" type="ORF">HJC23_006101</name>
</gene>
<protein>
    <recommendedName>
        <fullName evidence="3">Ricin B lectin domain-containing protein</fullName>
    </recommendedName>
</protein>
<evidence type="ECO:0000259" key="3">
    <source>
        <dbReference type="SMART" id="SM00458"/>
    </source>
</evidence>
<accession>A0ABD3QKY3</accession>
<dbReference type="CDD" id="cd00161">
    <property type="entry name" value="beta-trefoil_Ricin-like"/>
    <property type="match status" value="1"/>
</dbReference>
<dbReference type="InterPro" id="IPR000772">
    <property type="entry name" value="Ricin_B_lectin"/>
</dbReference>
<evidence type="ECO:0000313" key="4">
    <source>
        <dbReference type="EMBL" id="KAL3800639.1"/>
    </source>
</evidence>